<dbReference type="Gene3D" id="3.40.50.150">
    <property type="entry name" value="Vaccinia Virus protein VP39"/>
    <property type="match status" value="1"/>
</dbReference>
<keyword evidence="2" id="KW-1185">Reference proteome</keyword>
<reference evidence="1 2" key="1">
    <citation type="submission" date="2024-02" db="EMBL/GenBank/DDBJ databases">
        <title>Deinococcus xinjiangensis NBRC 107630.</title>
        <authorList>
            <person name="Ichikawa N."/>
            <person name="Katano-Makiyama Y."/>
            <person name="Hidaka K."/>
        </authorList>
    </citation>
    <scope>NUCLEOTIDE SEQUENCE [LARGE SCALE GENOMIC DNA]</scope>
    <source>
        <strain evidence="1 2">NBRC 107630</strain>
    </source>
</reference>
<dbReference type="EMBL" id="BAABRN010000032">
    <property type="protein sequence ID" value="GAA5502908.1"/>
    <property type="molecule type" value="Genomic_DNA"/>
</dbReference>
<dbReference type="SUPFAM" id="SSF53335">
    <property type="entry name" value="S-adenosyl-L-methionine-dependent methyltransferases"/>
    <property type="match status" value="1"/>
</dbReference>
<proteinExistence type="predicted"/>
<dbReference type="InterPro" id="IPR029063">
    <property type="entry name" value="SAM-dependent_MTases_sf"/>
</dbReference>
<dbReference type="RefSeq" id="WP_353542878.1">
    <property type="nucleotide sequence ID" value="NZ_BAABRN010000032.1"/>
</dbReference>
<dbReference type="CDD" id="cd02440">
    <property type="entry name" value="AdoMet_MTases"/>
    <property type="match status" value="1"/>
</dbReference>
<organism evidence="1 2">
    <name type="scientific">Deinococcus xinjiangensis</name>
    <dbReference type="NCBI Taxonomy" id="457454"/>
    <lineage>
        <taxon>Bacteria</taxon>
        <taxon>Thermotogati</taxon>
        <taxon>Deinococcota</taxon>
        <taxon>Deinococci</taxon>
        <taxon>Deinococcales</taxon>
        <taxon>Deinococcaceae</taxon>
        <taxon>Deinococcus</taxon>
    </lineage>
</organism>
<dbReference type="Pfam" id="PF13489">
    <property type="entry name" value="Methyltransf_23"/>
    <property type="match status" value="1"/>
</dbReference>
<gene>
    <name evidence="1" type="ORF">Dxin01_02655</name>
</gene>
<comment type="caution">
    <text evidence="1">The sequence shown here is derived from an EMBL/GenBank/DDBJ whole genome shotgun (WGS) entry which is preliminary data.</text>
</comment>
<sequence>MAHWAKSFYDFQDQVTHCYSAPIHHFHHEQARKVSEAYPQGRVLELGSGGGQFAVAAALRGLSVTALELRPAGTAKTLELAYQNGAQLQAITGDFYTADVGGPFDLVCYWDGFGIGEDTDQQRLLSRIARWLSPAGHALIEIYTPWYWEKYAGYSRQWEGEIPVTQTYAFEAEGCRMTDTYAALDGPIHTQSLRCYSPADLRLLMQCTGLSLLNIEAGGKYDPHAQIWTPNVALNECLSWTATLGRGV</sequence>
<name>A0ABP9VFR6_9DEIO</name>
<accession>A0ABP9VFR6</accession>
<dbReference type="Proteomes" id="UP001458946">
    <property type="component" value="Unassembled WGS sequence"/>
</dbReference>
<evidence type="ECO:0008006" key="3">
    <source>
        <dbReference type="Google" id="ProtNLM"/>
    </source>
</evidence>
<evidence type="ECO:0000313" key="2">
    <source>
        <dbReference type="Proteomes" id="UP001458946"/>
    </source>
</evidence>
<evidence type="ECO:0000313" key="1">
    <source>
        <dbReference type="EMBL" id="GAA5502908.1"/>
    </source>
</evidence>
<protein>
    <recommendedName>
        <fullName evidence="3">N-methyl-transferase-related protein</fullName>
    </recommendedName>
</protein>